<dbReference type="Pfam" id="PF02452">
    <property type="entry name" value="PemK_toxin"/>
    <property type="match status" value="1"/>
</dbReference>
<proteinExistence type="inferred from homology"/>
<protein>
    <submittedName>
        <fullName evidence="4">Type II toxin-antitoxin system PemK/MazF family toxin</fullName>
        <ecNumber evidence="4">3.1.-.-</ecNumber>
    </submittedName>
</protein>
<dbReference type="Proteomes" id="UP001597307">
    <property type="component" value="Unassembled WGS sequence"/>
</dbReference>
<sequence>MPFDSRSFLRLARTVVRALQPPKRRSGPARAPAAYPGDFTGTPKVSYSPRADEVPDAGEIVWAWVPYEEDHRQGKDRPVLLIGNHRGRLLGLMLTSRDRNGTGLSDPAYVDIGSGSWDVKGRPSEVKTDRIIQLAPADVRRIGAVLPRAQFDRVAARLG</sequence>
<name>A0ABW4QC95_9MICC</name>
<dbReference type="Gene3D" id="2.30.30.110">
    <property type="match status" value="1"/>
</dbReference>
<evidence type="ECO:0000313" key="5">
    <source>
        <dbReference type="Proteomes" id="UP001597307"/>
    </source>
</evidence>
<evidence type="ECO:0000256" key="2">
    <source>
        <dbReference type="ARBA" id="ARBA00022649"/>
    </source>
</evidence>
<reference evidence="5" key="1">
    <citation type="journal article" date="2019" name="Int. J. Syst. Evol. Microbiol.">
        <title>The Global Catalogue of Microorganisms (GCM) 10K type strain sequencing project: providing services to taxonomists for standard genome sequencing and annotation.</title>
        <authorList>
            <consortium name="The Broad Institute Genomics Platform"/>
            <consortium name="The Broad Institute Genome Sequencing Center for Infectious Disease"/>
            <person name="Wu L."/>
            <person name="Ma J."/>
        </authorList>
    </citation>
    <scope>NUCLEOTIDE SEQUENCE [LARGE SCALE GENOMIC DNA]</scope>
    <source>
        <strain evidence="5">JCM 11496</strain>
    </source>
</reference>
<dbReference type="RefSeq" id="WP_343882009.1">
    <property type="nucleotide sequence ID" value="NZ_BAAAIJ010000059.1"/>
</dbReference>
<evidence type="ECO:0000256" key="1">
    <source>
        <dbReference type="ARBA" id="ARBA00007521"/>
    </source>
</evidence>
<evidence type="ECO:0000313" key="4">
    <source>
        <dbReference type="EMBL" id="MFD1848349.1"/>
    </source>
</evidence>
<dbReference type="EMBL" id="JBHUGA010000067">
    <property type="protein sequence ID" value="MFD1848349.1"/>
    <property type="molecule type" value="Genomic_DNA"/>
</dbReference>
<organism evidence="4 5">
    <name type="scientific">Arthrobacter flavus</name>
    <dbReference type="NCBI Taxonomy" id="95172"/>
    <lineage>
        <taxon>Bacteria</taxon>
        <taxon>Bacillati</taxon>
        <taxon>Actinomycetota</taxon>
        <taxon>Actinomycetes</taxon>
        <taxon>Micrococcales</taxon>
        <taxon>Micrococcaceae</taxon>
        <taxon>Arthrobacter</taxon>
    </lineage>
</organism>
<keyword evidence="4" id="KW-0378">Hydrolase</keyword>
<gene>
    <name evidence="4" type="ORF">ACFSFX_17325</name>
</gene>
<dbReference type="SUPFAM" id="SSF50118">
    <property type="entry name" value="Cell growth inhibitor/plasmid maintenance toxic component"/>
    <property type="match status" value="1"/>
</dbReference>
<dbReference type="InterPro" id="IPR011067">
    <property type="entry name" value="Plasmid_toxin/cell-grow_inhib"/>
</dbReference>
<dbReference type="InterPro" id="IPR003477">
    <property type="entry name" value="PemK-like"/>
</dbReference>
<evidence type="ECO:0000256" key="3">
    <source>
        <dbReference type="SAM" id="MobiDB-lite"/>
    </source>
</evidence>
<keyword evidence="5" id="KW-1185">Reference proteome</keyword>
<feature type="region of interest" description="Disordered" evidence="3">
    <location>
        <begin position="20"/>
        <end position="50"/>
    </location>
</feature>
<comment type="caution">
    <text evidence="4">The sequence shown here is derived from an EMBL/GenBank/DDBJ whole genome shotgun (WGS) entry which is preliminary data.</text>
</comment>
<keyword evidence="2" id="KW-1277">Toxin-antitoxin system</keyword>
<dbReference type="GO" id="GO:0016787">
    <property type="term" value="F:hydrolase activity"/>
    <property type="evidence" value="ECO:0007669"/>
    <property type="project" value="UniProtKB-KW"/>
</dbReference>
<accession>A0ABW4QC95</accession>
<comment type="similarity">
    <text evidence="1">Belongs to the PemK/MazF family.</text>
</comment>
<dbReference type="EC" id="3.1.-.-" evidence="4"/>